<keyword evidence="2" id="KW-1185">Reference proteome</keyword>
<dbReference type="Proteomes" id="UP000005387">
    <property type="component" value="Unassembled WGS sequence"/>
</dbReference>
<gene>
    <name evidence="1" type="ORF">PaecuDRAFT_4385</name>
</gene>
<dbReference type="OrthoDB" id="2624539at2"/>
<evidence type="ECO:0000313" key="2">
    <source>
        <dbReference type="Proteomes" id="UP000005387"/>
    </source>
</evidence>
<dbReference type="RefSeq" id="WP_006040368.1">
    <property type="nucleotide sequence ID" value="NZ_AEDD01000013.1"/>
</dbReference>
<dbReference type="STRING" id="717606.PaecuDRAFT_4385"/>
<accession>E0IFE4</accession>
<organism evidence="1 2">
    <name type="scientific">Paenibacillus curdlanolyticus YK9</name>
    <dbReference type="NCBI Taxonomy" id="717606"/>
    <lineage>
        <taxon>Bacteria</taxon>
        <taxon>Bacillati</taxon>
        <taxon>Bacillota</taxon>
        <taxon>Bacilli</taxon>
        <taxon>Bacillales</taxon>
        <taxon>Paenibacillaceae</taxon>
        <taxon>Paenibacillus</taxon>
    </lineage>
</organism>
<evidence type="ECO:0000313" key="1">
    <source>
        <dbReference type="EMBL" id="EFM08920.1"/>
    </source>
</evidence>
<protein>
    <recommendedName>
        <fullName evidence="3">Butirosin biosynthesis protein H N-terminal domain-containing protein</fullName>
    </recommendedName>
</protein>
<evidence type="ECO:0008006" key="3">
    <source>
        <dbReference type="Google" id="ProtNLM"/>
    </source>
</evidence>
<dbReference type="eggNOG" id="ENOG5032R9F">
    <property type="taxonomic scope" value="Bacteria"/>
</dbReference>
<sequence>MATILPIDETPIINCRMHYAMMLAIITKMENHEPWLFSSFVNLQCNKPDFLGNLNNDLRFCKSDSPVYYTSMIDLEVMSAPSFQKVNCSVLEVVRSAIANKKYVYMFANKFYIPSSPFYQDIQVTQDILVYGVDEDKELYYVLCYNKYKQFTTIQVSFGDMELAIQNSNYEFWNEKMYFIQCPEGAFAFRPQWHEVDTRLLLNDLVDYMESTCRSEVVKQNVNVDCYDFGLSIYETIKGWIAYVYAHYEQFDPLIALTTLWEHKKLMLARVQYLNQSQLINMPYGLVQEFEQLEKQAARLRNIAIKMKLRNQLELDQLYAMLDEVRDIEVKALKGLIQRLEEKHTHSLALHSGG</sequence>
<proteinExistence type="predicted"/>
<dbReference type="EMBL" id="AEDD01000013">
    <property type="protein sequence ID" value="EFM08920.1"/>
    <property type="molecule type" value="Genomic_DNA"/>
</dbReference>
<name>E0IFE4_9BACL</name>
<reference evidence="1 2" key="1">
    <citation type="submission" date="2010-07" db="EMBL/GenBank/DDBJ databases">
        <title>The draft genome of Paenibacillus curdlanolyticus YK9.</title>
        <authorList>
            <consortium name="US DOE Joint Genome Institute (JGI-PGF)"/>
            <person name="Lucas S."/>
            <person name="Copeland A."/>
            <person name="Lapidus A."/>
            <person name="Cheng J.-F."/>
            <person name="Bruce D."/>
            <person name="Goodwin L."/>
            <person name="Pitluck S."/>
            <person name="Land M.L."/>
            <person name="Hauser L."/>
            <person name="Chang Y.-J."/>
            <person name="Jeffries C."/>
            <person name="Anderson I.J."/>
            <person name="Johnson E."/>
            <person name="Loganathan U."/>
            <person name="Mulhopadhyay B."/>
            <person name="Kyrpides N."/>
            <person name="Woyke T.J."/>
        </authorList>
    </citation>
    <scope>NUCLEOTIDE SEQUENCE [LARGE SCALE GENOMIC DNA]</scope>
    <source>
        <strain evidence="1 2">YK9</strain>
    </source>
</reference>
<dbReference type="AlphaFoldDB" id="E0IFE4"/>